<dbReference type="AlphaFoldDB" id="A0A2G2WXN4"/>
<feature type="compositionally biased region" description="Polar residues" evidence="1">
    <location>
        <begin position="166"/>
        <end position="181"/>
    </location>
</feature>
<evidence type="ECO:0000313" key="2">
    <source>
        <dbReference type="EMBL" id="PHT49997.1"/>
    </source>
</evidence>
<comment type="caution">
    <text evidence="2">The sequence shown here is derived from an EMBL/GenBank/DDBJ whole genome shotgun (WGS) entry which is preliminary data.</text>
</comment>
<proteinExistence type="predicted"/>
<feature type="region of interest" description="Disordered" evidence="1">
    <location>
        <begin position="166"/>
        <end position="212"/>
    </location>
</feature>
<reference evidence="3" key="2">
    <citation type="journal article" date="2017" name="J. Anim. Genet.">
        <title>Multiple reference genome sequences of hot pepper reveal the massive evolution of plant disease resistance genes by retroduplication.</title>
        <authorList>
            <person name="Kim S."/>
            <person name="Park J."/>
            <person name="Yeom S.-I."/>
            <person name="Kim Y.-M."/>
            <person name="Seo E."/>
            <person name="Kim K.-T."/>
            <person name="Kim M.-S."/>
            <person name="Lee J.M."/>
            <person name="Cheong K."/>
            <person name="Shin H.-S."/>
            <person name="Kim S.-B."/>
            <person name="Han K."/>
            <person name="Lee J."/>
            <person name="Park M."/>
            <person name="Lee H.-A."/>
            <person name="Lee H.-Y."/>
            <person name="Lee Y."/>
            <person name="Oh S."/>
            <person name="Lee J.H."/>
            <person name="Choi E."/>
            <person name="Choi E."/>
            <person name="Lee S.E."/>
            <person name="Jeon J."/>
            <person name="Kim H."/>
            <person name="Choi G."/>
            <person name="Song H."/>
            <person name="Lee J."/>
            <person name="Lee S.-C."/>
            <person name="Kwon J.-K."/>
            <person name="Lee H.-Y."/>
            <person name="Koo N."/>
            <person name="Hong Y."/>
            <person name="Kim R.W."/>
            <person name="Kang W.-H."/>
            <person name="Huh J.H."/>
            <person name="Kang B.-C."/>
            <person name="Yang T.-J."/>
            <person name="Lee Y.-H."/>
            <person name="Bennetzen J.L."/>
            <person name="Choi D."/>
        </authorList>
    </citation>
    <scope>NUCLEOTIDE SEQUENCE [LARGE SCALE GENOMIC DNA]</scope>
    <source>
        <strain evidence="3">cv. PBC81</strain>
    </source>
</reference>
<dbReference type="STRING" id="33114.A0A2G2WXN4"/>
<gene>
    <name evidence="2" type="ORF">CQW23_09744</name>
</gene>
<reference evidence="2 3" key="1">
    <citation type="journal article" date="2017" name="Genome Biol.">
        <title>New reference genome sequences of hot pepper reveal the massive evolution of plant disease-resistance genes by retroduplication.</title>
        <authorList>
            <person name="Kim S."/>
            <person name="Park J."/>
            <person name="Yeom S.I."/>
            <person name="Kim Y.M."/>
            <person name="Seo E."/>
            <person name="Kim K.T."/>
            <person name="Kim M.S."/>
            <person name="Lee J.M."/>
            <person name="Cheong K."/>
            <person name="Shin H.S."/>
            <person name="Kim S.B."/>
            <person name="Han K."/>
            <person name="Lee J."/>
            <person name="Park M."/>
            <person name="Lee H.A."/>
            <person name="Lee H.Y."/>
            <person name="Lee Y."/>
            <person name="Oh S."/>
            <person name="Lee J.H."/>
            <person name="Choi E."/>
            <person name="Choi E."/>
            <person name="Lee S.E."/>
            <person name="Jeon J."/>
            <person name="Kim H."/>
            <person name="Choi G."/>
            <person name="Song H."/>
            <person name="Lee J."/>
            <person name="Lee S.C."/>
            <person name="Kwon J.K."/>
            <person name="Lee H.Y."/>
            <person name="Koo N."/>
            <person name="Hong Y."/>
            <person name="Kim R.W."/>
            <person name="Kang W.H."/>
            <person name="Huh J.H."/>
            <person name="Kang B.C."/>
            <person name="Yang T.J."/>
            <person name="Lee Y.H."/>
            <person name="Bennetzen J.L."/>
            <person name="Choi D."/>
        </authorList>
    </citation>
    <scope>NUCLEOTIDE SEQUENCE [LARGE SCALE GENOMIC DNA]</scope>
    <source>
        <strain evidence="3">cv. PBC81</strain>
    </source>
</reference>
<evidence type="ECO:0000313" key="3">
    <source>
        <dbReference type="Proteomes" id="UP000224567"/>
    </source>
</evidence>
<feature type="compositionally biased region" description="Low complexity" evidence="1">
    <location>
        <begin position="295"/>
        <end position="312"/>
    </location>
</feature>
<dbReference type="EMBL" id="MLFT02000004">
    <property type="protein sequence ID" value="PHT49997.1"/>
    <property type="molecule type" value="Genomic_DNA"/>
</dbReference>
<feature type="region of interest" description="Disordered" evidence="1">
    <location>
        <begin position="239"/>
        <end position="312"/>
    </location>
</feature>
<protein>
    <submittedName>
        <fullName evidence="2">Uncharacterized protein</fullName>
    </submittedName>
</protein>
<organism evidence="2 3">
    <name type="scientific">Capsicum baccatum</name>
    <name type="common">Peruvian pepper</name>
    <dbReference type="NCBI Taxonomy" id="33114"/>
    <lineage>
        <taxon>Eukaryota</taxon>
        <taxon>Viridiplantae</taxon>
        <taxon>Streptophyta</taxon>
        <taxon>Embryophyta</taxon>
        <taxon>Tracheophyta</taxon>
        <taxon>Spermatophyta</taxon>
        <taxon>Magnoliopsida</taxon>
        <taxon>eudicotyledons</taxon>
        <taxon>Gunneridae</taxon>
        <taxon>Pentapetalae</taxon>
        <taxon>asterids</taxon>
        <taxon>lamiids</taxon>
        <taxon>Solanales</taxon>
        <taxon>Solanaceae</taxon>
        <taxon>Solanoideae</taxon>
        <taxon>Capsiceae</taxon>
        <taxon>Capsicum</taxon>
    </lineage>
</organism>
<keyword evidence="3" id="KW-1185">Reference proteome</keyword>
<feature type="compositionally biased region" description="Polar residues" evidence="1">
    <location>
        <begin position="192"/>
        <end position="209"/>
    </location>
</feature>
<sequence>MEGNACDDVDHLDSDVILPPRKRLLAGLKKHSDINPCNLSPPVDDIMGFEFDVHLNNLLKFHSDGCNHSIEEIAEASRVAAVEAVKLAKAARAIAEEKAAKAAEAMAAAKNAIKLVGTFSDEVTAIDEYSKKNKMKKHVPVQTLYNKSNGTKNCRMDEDLARTLSKTIISSPRKSKNATPDSRNHKHKRVKISSTSEDATRSRSSTSNGIDIAEIKSSNGLIQEKEPTRLDSTIAKLNKADHRKMENGESSQSSKADCLNVGNGKGEPMNSKEKLGESAVGKKRGKMKQKKDMNSKSSSSATAFKTSTRVKQ</sequence>
<dbReference type="PANTHER" id="PTHR35477">
    <property type="entry name" value="OS06G0728500 PROTEIN"/>
    <property type="match status" value="1"/>
</dbReference>
<accession>A0A2G2WXN4</accession>
<dbReference type="PANTHER" id="PTHR35477:SF6">
    <property type="match status" value="1"/>
</dbReference>
<dbReference type="Proteomes" id="UP000224567">
    <property type="component" value="Unassembled WGS sequence"/>
</dbReference>
<dbReference type="OrthoDB" id="1910495at2759"/>
<name>A0A2G2WXN4_CAPBA</name>
<evidence type="ECO:0000256" key="1">
    <source>
        <dbReference type="SAM" id="MobiDB-lite"/>
    </source>
</evidence>